<evidence type="ECO:0000256" key="1">
    <source>
        <dbReference type="ARBA" id="ARBA00022491"/>
    </source>
</evidence>
<keyword evidence="2" id="KW-0805">Transcription regulation</keyword>
<name>A0A5E6X080_PSEFL</name>
<keyword evidence="3" id="KW-0238">DNA-binding</keyword>
<dbReference type="GO" id="GO:0000976">
    <property type="term" value="F:transcription cis-regulatory region binding"/>
    <property type="evidence" value="ECO:0007669"/>
    <property type="project" value="TreeGrafter"/>
</dbReference>
<gene>
    <name evidence="6" type="primary">purR</name>
    <name evidence="6" type="ORF">PS652_05048</name>
</gene>
<dbReference type="SUPFAM" id="SSF53822">
    <property type="entry name" value="Periplasmic binding protein-like I"/>
    <property type="match status" value="1"/>
</dbReference>
<dbReference type="PANTHER" id="PTHR30146:SF148">
    <property type="entry name" value="HTH-TYPE TRANSCRIPTIONAL REPRESSOR PURR-RELATED"/>
    <property type="match status" value="1"/>
</dbReference>
<evidence type="ECO:0000256" key="3">
    <source>
        <dbReference type="ARBA" id="ARBA00023125"/>
    </source>
</evidence>
<evidence type="ECO:0000256" key="4">
    <source>
        <dbReference type="ARBA" id="ARBA00023163"/>
    </source>
</evidence>
<keyword evidence="1" id="KW-0678">Repressor</keyword>
<feature type="domain" description="Transcriptional regulator LacI/GalR-like sensor" evidence="5">
    <location>
        <begin position="2"/>
        <end position="68"/>
    </location>
</feature>
<evidence type="ECO:0000256" key="2">
    <source>
        <dbReference type="ARBA" id="ARBA00023015"/>
    </source>
</evidence>
<evidence type="ECO:0000313" key="6">
    <source>
        <dbReference type="EMBL" id="VVN34698.1"/>
    </source>
</evidence>
<dbReference type="InterPro" id="IPR028082">
    <property type="entry name" value="Peripla_BP_I"/>
</dbReference>
<protein>
    <submittedName>
        <fullName evidence="6">HTH-type transcriptional repressor PurR</fullName>
    </submittedName>
</protein>
<dbReference type="InterPro" id="IPR046335">
    <property type="entry name" value="LacI/GalR-like_sensor"/>
</dbReference>
<dbReference type="PANTHER" id="PTHR30146">
    <property type="entry name" value="LACI-RELATED TRANSCRIPTIONAL REPRESSOR"/>
    <property type="match status" value="1"/>
</dbReference>
<proteinExistence type="predicted"/>
<organism evidence="6">
    <name type="scientific">Pseudomonas fluorescens</name>
    <dbReference type="NCBI Taxonomy" id="294"/>
    <lineage>
        <taxon>Bacteria</taxon>
        <taxon>Pseudomonadati</taxon>
        <taxon>Pseudomonadota</taxon>
        <taxon>Gammaproteobacteria</taxon>
        <taxon>Pseudomonadales</taxon>
        <taxon>Pseudomonadaceae</taxon>
        <taxon>Pseudomonas</taxon>
    </lineage>
</organism>
<dbReference type="Pfam" id="PF13377">
    <property type="entry name" value="Peripla_BP_3"/>
    <property type="match status" value="1"/>
</dbReference>
<dbReference type="GO" id="GO:0003700">
    <property type="term" value="F:DNA-binding transcription factor activity"/>
    <property type="evidence" value="ECO:0007669"/>
    <property type="project" value="TreeGrafter"/>
</dbReference>
<accession>A0A5E6X080</accession>
<dbReference type="AlphaFoldDB" id="A0A5E6X080"/>
<dbReference type="Gene3D" id="3.40.50.2300">
    <property type="match status" value="1"/>
</dbReference>
<reference evidence="6" key="1">
    <citation type="submission" date="2019-09" db="EMBL/GenBank/DDBJ databases">
        <authorList>
            <person name="Chandra G."/>
            <person name="Truman W A."/>
        </authorList>
    </citation>
    <scope>NUCLEOTIDE SEQUENCE [LARGE SCALE GENOMIC DNA]</scope>
    <source>
        <strain evidence="6">PS652</strain>
    </source>
</reference>
<dbReference type="EMBL" id="CABVHG010000045">
    <property type="protein sequence ID" value="VVN34698.1"/>
    <property type="molecule type" value="Genomic_DNA"/>
</dbReference>
<keyword evidence="4" id="KW-0804">Transcription</keyword>
<evidence type="ECO:0000259" key="5">
    <source>
        <dbReference type="Pfam" id="PF13377"/>
    </source>
</evidence>
<sequence>MPSGLSVVGFDEIQSGQYVLPALTTVGQSIRELGESAAELLLRRIAEPLRGAPEQRIVAPSIVLRESTAPRPDLFTDYR</sequence>